<dbReference type="EMBL" id="SNRW01007314">
    <property type="protein sequence ID" value="KAA6381460.1"/>
    <property type="molecule type" value="Genomic_DNA"/>
</dbReference>
<dbReference type="PROSITE" id="PS00108">
    <property type="entry name" value="PROTEIN_KINASE_ST"/>
    <property type="match status" value="1"/>
</dbReference>
<dbReference type="GO" id="GO:0010506">
    <property type="term" value="P:regulation of autophagy"/>
    <property type="evidence" value="ECO:0007669"/>
    <property type="project" value="InterPro"/>
</dbReference>
<evidence type="ECO:0000256" key="1">
    <source>
        <dbReference type="ARBA" id="ARBA00022679"/>
    </source>
</evidence>
<dbReference type="Gene3D" id="3.30.200.20">
    <property type="entry name" value="Phosphorylase Kinase, domain 1"/>
    <property type="match status" value="1"/>
</dbReference>
<evidence type="ECO:0000256" key="5">
    <source>
        <dbReference type="PROSITE-ProRule" id="PRU10141"/>
    </source>
</evidence>
<keyword evidence="2 5" id="KW-0547">Nucleotide-binding</keyword>
<accession>A0A5J4VFW9</accession>
<dbReference type="GO" id="GO:0005776">
    <property type="term" value="C:autophagosome"/>
    <property type="evidence" value="ECO:0007669"/>
    <property type="project" value="TreeGrafter"/>
</dbReference>
<evidence type="ECO:0000256" key="6">
    <source>
        <dbReference type="RuleBase" id="RU000304"/>
    </source>
</evidence>
<dbReference type="GO" id="GO:0000407">
    <property type="term" value="C:phagophore assembly site"/>
    <property type="evidence" value="ECO:0007669"/>
    <property type="project" value="TreeGrafter"/>
</dbReference>
<dbReference type="PROSITE" id="PS50011">
    <property type="entry name" value="PROTEIN_KINASE_DOM"/>
    <property type="match status" value="1"/>
</dbReference>
<organism evidence="10 11">
    <name type="scientific">Streblomastix strix</name>
    <dbReference type="NCBI Taxonomy" id="222440"/>
    <lineage>
        <taxon>Eukaryota</taxon>
        <taxon>Metamonada</taxon>
        <taxon>Preaxostyla</taxon>
        <taxon>Oxymonadida</taxon>
        <taxon>Streblomastigidae</taxon>
        <taxon>Streblomastix</taxon>
    </lineage>
</organism>
<feature type="signal peptide" evidence="8">
    <location>
        <begin position="1"/>
        <end position="23"/>
    </location>
</feature>
<protein>
    <recommendedName>
        <fullName evidence="9">Protein kinase domain-containing protein</fullName>
    </recommendedName>
</protein>
<dbReference type="Pfam" id="PF00069">
    <property type="entry name" value="Pkinase"/>
    <property type="match status" value="1"/>
</dbReference>
<evidence type="ECO:0000256" key="3">
    <source>
        <dbReference type="ARBA" id="ARBA00022777"/>
    </source>
</evidence>
<keyword evidence="6" id="KW-0723">Serine/threonine-protein kinase</keyword>
<dbReference type="GO" id="GO:0005829">
    <property type="term" value="C:cytosol"/>
    <property type="evidence" value="ECO:0007669"/>
    <property type="project" value="TreeGrafter"/>
</dbReference>
<evidence type="ECO:0000256" key="2">
    <source>
        <dbReference type="ARBA" id="ARBA00022741"/>
    </source>
</evidence>
<keyword evidence="3" id="KW-0418">Kinase</keyword>
<dbReference type="InterPro" id="IPR000719">
    <property type="entry name" value="Prot_kinase_dom"/>
</dbReference>
<keyword evidence="4 5" id="KW-0067">ATP-binding</keyword>
<evidence type="ECO:0000256" key="7">
    <source>
        <dbReference type="SAM" id="MobiDB-lite"/>
    </source>
</evidence>
<dbReference type="InterPro" id="IPR045269">
    <property type="entry name" value="Atg1-like"/>
</dbReference>
<dbReference type="InterPro" id="IPR008271">
    <property type="entry name" value="Ser/Thr_kinase_AS"/>
</dbReference>
<evidence type="ECO:0000256" key="4">
    <source>
        <dbReference type="ARBA" id="ARBA00022840"/>
    </source>
</evidence>
<dbReference type="PROSITE" id="PS00107">
    <property type="entry name" value="PROTEIN_KINASE_ATP"/>
    <property type="match status" value="1"/>
</dbReference>
<dbReference type="PANTHER" id="PTHR24348">
    <property type="entry name" value="SERINE/THREONINE-PROTEIN KINASE UNC-51-RELATED"/>
    <property type="match status" value="1"/>
</dbReference>
<dbReference type="SUPFAM" id="SSF56112">
    <property type="entry name" value="Protein kinase-like (PK-like)"/>
    <property type="match status" value="1"/>
</dbReference>
<dbReference type="InterPro" id="IPR017441">
    <property type="entry name" value="Protein_kinase_ATP_BS"/>
</dbReference>
<comment type="caution">
    <text evidence="10">The sequence shown here is derived from an EMBL/GenBank/DDBJ whole genome shotgun (WGS) entry which is preliminary data.</text>
</comment>
<dbReference type="Gene3D" id="1.10.510.10">
    <property type="entry name" value="Transferase(Phosphotransferase) domain 1"/>
    <property type="match status" value="1"/>
</dbReference>
<dbReference type="SMART" id="SM00220">
    <property type="entry name" value="S_TKc"/>
    <property type="match status" value="1"/>
</dbReference>
<proteinExistence type="inferred from homology"/>
<dbReference type="GO" id="GO:0005524">
    <property type="term" value="F:ATP binding"/>
    <property type="evidence" value="ECO:0007669"/>
    <property type="project" value="UniProtKB-UniRule"/>
</dbReference>
<feature type="chain" id="PRO_5023884315" description="Protein kinase domain-containing protein" evidence="8">
    <location>
        <begin position="24"/>
        <end position="343"/>
    </location>
</feature>
<reference evidence="10 11" key="1">
    <citation type="submission" date="2019-03" db="EMBL/GenBank/DDBJ databases">
        <title>Single cell metagenomics reveals metabolic interactions within the superorganism composed of flagellate Streblomastix strix and complex community of Bacteroidetes bacteria on its surface.</title>
        <authorList>
            <person name="Treitli S.C."/>
            <person name="Kolisko M."/>
            <person name="Husnik F."/>
            <person name="Keeling P."/>
            <person name="Hampl V."/>
        </authorList>
    </citation>
    <scope>NUCLEOTIDE SEQUENCE [LARGE SCALE GENOMIC DNA]</scope>
    <source>
        <strain evidence="10">ST1C</strain>
    </source>
</reference>
<evidence type="ECO:0000313" key="10">
    <source>
        <dbReference type="EMBL" id="KAA6381460.1"/>
    </source>
</evidence>
<evidence type="ECO:0000313" key="11">
    <source>
        <dbReference type="Proteomes" id="UP000324800"/>
    </source>
</evidence>
<feature type="binding site" evidence="5">
    <location>
        <position position="123"/>
    </location>
    <ligand>
        <name>ATP</name>
        <dbReference type="ChEBI" id="CHEBI:30616"/>
    </ligand>
</feature>
<keyword evidence="8" id="KW-0732">Signal</keyword>
<comment type="similarity">
    <text evidence="6">Belongs to the protein kinase superfamily.</text>
</comment>
<sequence>MAEAKRRVFLFFLFWVVFSWLGGQNYSLADRLEELIYIMKNEEQKQEKQQFPEEHQQFQQESSDQKPIDSQGDTLSVASQQSYVDYEEILRQQEFVPIRPLGRGAFGIVYEAYDQEYGIVAVKIIQKDKFDIRELEAAEIIHREAQDCPFFMDHFQQKPNKYYQILIEEYSNLNTLNLFAKQPQITLPRFEGMRILHKTGLIHRDIKCDNILLHCPPGTRRVYAKISDFGFAKKEDSQHEQTYFAGTLPFMSPENFFQSALISQKVDIYALGITFYIIIVHKYPVNQPTFELQQQKMTQIQSIERPQEIKDDILWDILSKMLEFDPIKRISAQQALEHPYFTS</sequence>
<dbReference type="AlphaFoldDB" id="A0A5J4VFW9"/>
<feature type="region of interest" description="Disordered" evidence="7">
    <location>
        <begin position="48"/>
        <end position="72"/>
    </location>
</feature>
<dbReference type="InterPro" id="IPR011009">
    <property type="entry name" value="Kinase-like_dom_sf"/>
</dbReference>
<gene>
    <name evidence="10" type="ORF">EZS28_023013</name>
</gene>
<feature type="domain" description="Protein kinase" evidence="9">
    <location>
        <begin position="95"/>
        <end position="341"/>
    </location>
</feature>
<dbReference type="Proteomes" id="UP000324800">
    <property type="component" value="Unassembled WGS sequence"/>
</dbReference>
<evidence type="ECO:0000256" key="8">
    <source>
        <dbReference type="SAM" id="SignalP"/>
    </source>
</evidence>
<dbReference type="GO" id="GO:0004674">
    <property type="term" value="F:protein serine/threonine kinase activity"/>
    <property type="evidence" value="ECO:0007669"/>
    <property type="project" value="UniProtKB-KW"/>
</dbReference>
<keyword evidence="1" id="KW-0808">Transferase</keyword>
<dbReference type="GO" id="GO:0000045">
    <property type="term" value="P:autophagosome assembly"/>
    <property type="evidence" value="ECO:0007669"/>
    <property type="project" value="TreeGrafter"/>
</dbReference>
<evidence type="ECO:0000259" key="9">
    <source>
        <dbReference type="PROSITE" id="PS50011"/>
    </source>
</evidence>
<name>A0A5J4VFW9_9EUKA</name>
<dbReference type="PANTHER" id="PTHR24348:SF22">
    <property type="entry name" value="NON-SPECIFIC SERINE_THREONINE PROTEIN KINASE"/>
    <property type="match status" value="1"/>
</dbReference>
<feature type="non-terminal residue" evidence="10">
    <location>
        <position position="343"/>
    </location>
</feature>
<dbReference type="GO" id="GO:0016020">
    <property type="term" value="C:membrane"/>
    <property type="evidence" value="ECO:0007669"/>
    <property type="project" value="TreeGrafter"/>
</dbReference>